<sequence length="112" mass="12481">MGQSKKSSELNKGKALMTKKKGRPLKKTSSDEECSSNDYSCHKSLDESPDRRKRDDAQCVCCEALFSKDNSGLLSWDLNECLVDLEKELAIITEQALEGEEARYECKATAAI</sequence>
<organism evidence="2 3">
    <name type="scientific">Psylliodes chrysocephalus</name>
    <dbReference type="NCBI Taxonomy" id="3402493"/>
    <lineage>
        <taxon>Eukaryota</taxon>
        <taxon>Metazoa</taxon>
        <taxon>Ecdysozoa</taxon>
        <taxon>Arthropoda</taxon>
        <taxon>Hexapoda</taxon>
        <taxon>Insecta</taxon>
        <taxon>Pterygota</taxon>
        <taxon>Neoptera</taxon>
        <taxon>Endopterygota</taxon>
        <taxon>Coleoptera</taxon>
        <taxon>Polyphaga</taxon>
        <taxon>Cucujiformia</taxon>
        <taxon>Chrysomeloidea</taxon>
        <taxon>Chrysomelidae</taxon>
        <taxon>Galerucinae</taxon>
        <taxon>Alticini</taxon>
        <taxon>Psylliodes</taxon>
    </lineage>
</organism>
<reference evidence="2" key="1">
    <citation type="submission" date="2022-01" db="EMBL/GenBank/DDBJ databases">
        <authorList>
            <person name="King R."/>
        </authorList>
    </citation>
    <scope>NUCLEOTIDE SEQUENCE</scope>
</reference>
<dbReference type="AlphaFoldDB" id="A0A9P0G6F0"/>
<gene>
    <name evidence="2" type="ORF">PSYICH_LOCUS1165</name>
</gene>
<dbReference type="Proteomes" id="UP001153636">
    <property type="component" value="Chromosome 1"/>
</dbReference>
<feature type="compositionally biased region" description="Basic residues" evidence="1">
    <location>
        <begin position="17"/>
        <end position="26"/>
    </location>
</feature>
<feature type="region of interest" description="Disordered" evidence="1">
    <location>
        <begin position="1"/>
        <end position="54"/>
    </location>
</feature>
<evidence type="ECO:0000256" key="1">
    <source>
        <dbReference type="SAM" id="MobiDB-lite"/>
    </source>
</evidence>
<accession>A0A9P0G6F0</accession>
<evidence type="ECO:0000313" key="2">
    <source>
        <dbReference type="EMBL" id="CAH1099696.1"/>
    </source>
</evidence>
<proteinExistence type="predicted"/>
<feature type="compositionally biased region" description="Basic and acidic residues" evidence="1">
    <location>
        <begin position="40"/>
        <end position="54"/>
    </location>
</feature>
<feature type="compositionally biased region" description="Basic and acidic residues" evidence="1">
    <location>
        <begin position="1"/>
        <end position="12"/>
    </location>
</feature>
<keyword evidence="3" id="KW-1185">Reference proteome</keyword>
<dbReference type="OrthoDB" id="5371837at2759"/>
<protein>
    <submittedName>
        <fullName evidence="2">Uncharacterized protein</fullName>
    </submittedName>
</protein>
<dbReference type="EMBL" id="OV651813">
    <property type="protein sequence ID" value="CAH1099696.1"/>
    <property type="molecule type" value="Genomic_DNA"/>
</dbReference>
<name>A0A9P0G6F0_9CUCU</name>
<evidence type="ECO:0000313" key="3">
    <source>
        <dbReference type="Proteomes" id="UP001153636"/>
    </source>
</evidence>